<sequence>MSTKEKSEKKSVISRDVLAAMFNTSEFKQYSHDCRQEVVESLEGHEFKTLLDLDCGGGKMLEQLFETFPDMEACGFDYSLDRLNGAKERLEGKNVSFKFGNAQCLPYEDNQFDVVVSTSTFHHYPYPDNVLKEVHRVLKPKGILVICDTYLGATLRYLNTFCKPINEVTEIRMYSEKEIWQMLGGAGFNGITWRRLNKHAYLAKAVASGIPLIA</sequence>
<protein>
    <submittedName>
        <fullName evidence="4">Methyltransferase domain-containing protein</fullName>
    </submittedName>
</protein>
<evidence type="ECO:0000256" key="1">
    <source>
        <dbReference type="ARBA" id="ARBA00022603"/>
    </source>
</evidence>
<feature type="domain" description="Methyltransferase" evidence="3">
    <location>
        <begin position="48"/>
        <end position="151"/>
    </location>
</feature>
<dbReference type="SUPFAM" id="SSF53335">
    <property type="entry name" value="S-adenosyl-L-methionine-dependent methyltransferases"/>
    <property type="match status" value="1"/>
</dbReference>
<keyword evidence="5" id="KW-1185">Reference proteome</keyword>
<evidence type="ECO:0000313" key="5">
    <source>
        <dbReference type="Proteomes" id="UP000218387"/>
    </source>
</evidence>
<gene>
    <name evidence="4" type="ORF">CPZ25_007365</name>
</gene>
<dbReference type="InterPro" id="IPR029063">
    <property type="entry name" value="SAM-dependent_MTases_sf"/>
</dbReference>
<dbReference type="CDD" id="cd02440">
    <property type="entry name" value="AdoMet_MTases"/>
    <property type="match status" value="1"/>
</dbReference>
<dbReference type="RefSeq" id="WP_058693897.1">
    <property type="nucleotide sequence ID" value="NZ_CABJDW020000003.1"/>
</dbReference>
<dbReference type="PANTHER" id="PTHR44942:SF4">
    <property type="entry name" value="METHYLTRANSFERASE TYPE 11 DOMAIN-CONTAINING PROTEIN"/>
    <property type="match status" value="1"/>
</dbReference>
<dbReference type="EMBL" id="CP029487">
    <property type="protein sequence ID" value="QCT71151.1"/>
    <property type="molecule type" value="Genomic_DNA"/>
</dbReference>
<accession>A0A4P9C8R1</accession>
<dbReference type="Pfam" id="PF13847">
    <property type="entry name" value="Methyltransf_31"/>
    <property type="match status" value="1"/>
</dbReference>
<evidence type="ECO:0000256" key="2">
    <source>
        <dbReference type="ARBA" id="ARBA00022679"/>
    </source>
</evidence>
<dbReference type="InterPro" id="IPR025714">
    <property type="entry name" value="Methyltranfer_dom"/>
</dbReference>
<dbReference type="GO" id="GO:0008168">
    <property type="term" value="F:methyltransferase activity"/>
    <property type="evidence" value="ECO:0007669"/>
    <property type="project" value="UniProtKB-KW"/>
</dbReference>
<dbReference type="AlphaFoldDB" id="A0A4P9C8R1"/>
<organism evidence="4 5">
    <name type="scientific">Eubacterium maltosivorans</name>
    <dbReference type="NCBI Taxonomy" id="2041044"/>
    <lineage>
        <taxon>Bacteria</taxon>
        <taxon>Bacillati</taxon>
        <taxon>Bacillota</taxon>
        <taxon>Clostridia</taxon>
        <taxon>Eubacteriales</taxon>
        <taxon>Eubacteriaceae</taxon>
        <taxon>Eubacterium</taxon>
    </lineage>
</organism>
<dbReference type="GO" id="GO:0032259">
    <property type="term" value="P:methylation"/>
    <property type="evidence" value="ECO:0007669"/>
    <property type="project" value="UniProtKB-KW"/>
</dbReference>
<dbReference type="PANTHER" id="PTHR44942">
    <property type="entry name" value="METHYLTRANSF_11 DOMAIN-CONTAINING PROTEIN"/>
    <property type="match status" value="1"/>
</dbReference>
<name>A0A4P9C8R1_EUBML</name>
<dbReference type="Gene3D" id="3.40.50.150">
    <property type="entry name" value="Vaccinia Virus protein VP39"/>
    <property type="match status" value="1"/>
</dbReference>
<reference evidence="4 5" key="1">
    <citation type="submission" date="2018-05" db="EMBL/GenBank/DDBJ databases">
        <title>Genome comparison of Eubacterium sp.</title>
        <authorList>
            <person name="Feng Y."/>
            <person name="Sanchez-Andrea I."/>
            <person name="Stams A.J.M."/>
            <person name="De Vos W.M."/>
        </authorList>
    </citation>
    <scope>NUCLEOTIDE SEQUENCE [LARGE SCALE GENOMIC DNA]</scope>
    <source>
        <strain evidence="4 5">YI</strain>
    </source>
</reference>
<evidence type="ECO:0000313" key="4">
    <source>
        <dbReference type="EMBL" id="QCT71151.1"/>
    </source>
</evidence>
<dbReference type="InterPro" id="IPR051052">
    <property type="entry name" value="Diverse_substrate_MTase"/>
</dbReference>
<proteinExistence type="predicted"/>
<evidence type="ECO:0000259" key="3">
    <source>
        <dbReference type="Pfam" id="PF13847"/>
    </source>
</evidence>
<keyword evidence="1 4" id="KW-0489">Methyltransferase</keyword>
<dbReference type="Proteomes" id="UP000218387">
    <property type="component" value="Chromosome"/>
</dbReference>
<keyword evidence="2 4" id="KW-0808">Transferase</keyword>
<dbReference type="KEGG" id="emt:CPZ25_007365"/>